<organism evidence="3 4">
    <name type="scientific">Trebonia kvetii</name>
    <dbReference type="NCBI Taxonomy" id="2480626"/>
    <lineage>
        <taxon>Bacteria</taxon>
        <taxon>Bacillati</taxon>
        <taxon>Actinomycetota</taxon>
        <taxon>Actinomycetes</taxon>
        <taxon>Streptosporangiales</taxon>
        <taxon>Treboniaceae</taxon>
        <taxon>Trebonia</taxon>
    </lineage>
</organism>
<dbReference type="Gene3D" id="3.40.50.150">
    <property type="entry name" value="Vaccinia Virus protein VP39"/>
    <property type="match status" value="1"/>
</dbReference>
<reference evidence="3 4" key="1">
    <citation type="submission" date="2018-11" db="EMBL/GenBank/DDBJ databases">
        <title>Trebonia kvetii gen.nov., sp.nov., a novel acidophilic actinobacterium, and proposal of the new actinobacterial family Treboniaceae fam. nov.</title>
        <authorList>
            <person name="Rapoport D."/>
            <person name="Sagova-Mareckova M."/>
            <person name="Sedlacek I."/>
            <person name="Provaznik J."/>
            <person name="Kralova S."/>
            <person name="Pavlinic D."/>
            <person name="Benes V."/>
            <person name="Kopecky J."/>
        </authorList>
    </citation>
    <scope>NUCLEOTIDE SEQUENCE [LARGE SCALE GENOMIC DNA]</scope>
    <source>
        <strain evidence="3 4">15Tr583</strain>
    </source>
</reference>
<dbReference type="AlphaFoldDB" id="A0A6P2C4K6"/>
<feature type="domain" description="Ribosomal RNA large subunit methyltransferase K/L-like methyltransferase" evidence="2">
    <location>
        <begin position="142"/>
        <end position="269"/>
    </location>
</feature>
<proteinExistence type="predicted"/>
<feature type="region of interest" description="Disordered" evidence="1">
    <location>
        <begin position="263"/>
        <end position="285"/>
    </location>
</feature>
<dbReference type="RefSeq" id="WP_145853079.1">
    <property type="nucleotide sequence ID" value="NZ_RPFW01000002.1"/>
</dbReference>
<dbReference type="InterPro" id="IPR000241">
    <property type="entry name" value="RlmKL-like_Mtase"/>
</dbReference>
<evidence type="ECO:0000313" key="3">
    <source>
        <dbReference type="EMBL" id="TVZ05376.1"/>
    </source>
</evidence>
<evidence type="ECO:0000259" key="2">
    <source>
        <dbReference type="Pfam" id="PF01170"/>
    </source>
</evidence>
<dbReference type="OrthoDB" id="1637728at2"/>
<dbReference type="GO" id="GO:0016423">
    <property type="term" value="F:tRNA (guanine) methyltransferase activity"/>
    <property type="evidence" value="ECO:0007669"/>
    <property type="project" value="TreeGrafter"/>
</dbReference>
<dbReference type="GO" id="GO:0030488">
    <property type="term" value="P:tRNA methylation"/>
    <property type="evidence" value="ECO:0007669"/>
    <property type="project" value="TreeGrafter"/>
</dbReference>
<protein>
    <submittedName>
        <fullName evidence="3">SAM-dependent methyltransferase</fullName>
    </submittedName>
</protein>
<dbReference type="PANTHER" id="PTHR14911:SF13">
    <property type="entry name" value="TRNA (GUANINE(6)-N2)-METHYLTRANSFERASE THUMP3"/>
    <property type="match status" value="1"/>
</dbReference>
<dbReference type="SUPFAM" id="SSF53335">
    <property type="entry name" value="S-adenosyl-L-methionine-dependent methyltransferases"/>
    <property type="match status" value="1"/>
</dbReference>
<evidence type="ECO:0000256" key="1">
    <source>
        <dbReference type="SAM" id="MobiDB-lite"/>
    </source>
</evidence>
<keyword evidence="3" id="KW-0489">Methyltransferase</keyword>
<evidence type="ECO:0000313" key="4">
    <source>
        <dbReference type="Proteomes" id="UP000460272"/>
    </source>
</evidence>
<accession>A0A6P2C4K6</accession>
<dbReference type="Pfam" id="PF01170">
    <property type="entry name" value="UPF0020"/>
    <property type="match status" value="1"/>
</dbReference>
<sequence>MSRYAFLILPSHNRVYAGAAPALARAELAVLGSALPDGKIDADSIGEAVIGGVPYVTFEAGELSGRDTGLFGNLSSLYALFEAGGEEGAEVLRPVTLRRLDRYDDDLLTILKYQGKTNEQFTKLLLNVTLAASAFAGDTGSRRLAVLDPLCGRGTTLNQAIMYGFDAYGADIDGRDIEAYAMFLQRWLKDKRLKHQADFSPVRRDRRVVAKRLRAEFAAAKEDYKAGDVQRVDVVEADTSRVGEFFKRETADLIVTDLPYGVQHGSHGAGKPQPGRPQPGGHGLARSPLELLRSAVPHWAAVLRPGGAIGISWNTMVARREDAVEILAASGLDVLDEGPFRDFRHRVDQAITRDILVARKR</sequence>
<dbReference type="EMBL" id="RPFW01000002">
    <property type="protein sequence ID" value="TVZ05376.1"/>
    <property type="molecule type" value="Genomic_DNA"/>
</dbReference>
<gene>
    <name evidence="3" type="ORF">EAS64_12495</name>
</gene>
<keyword evidence="3" id="KW-0808">Transferase</keyword>
<keyword evidence="4" id="KW-1185">Reference proteome</keyword>
<name>A0A6P2C4K6_9ACTN</name>
<dbReference type="Proteomes" id="UP000460272">
    <property type="component" value="Unassembled WGS sequence"/>
</dbReference>
<dbReference type="PANTHER" id="PTHR14911">
    <property type="entry name" value="THUMP DOMAIN-CONTAINING"/>
    <property type="match status" value="1"/>
</dbReference>
<dbReference type="InterPro" id="IPR029063">
    <property type="entry name" value="SAM-dependent_MTases_sf"/>
</dbReference>
<comment type="caution">
    <text evidence="3">The sequence shown here is derived from an EMBL/GenBank/DDBJ whole genome shotgun (WGS) entry which is preliminary data.</text>
</comment>